<proteinExistence type="predicted"/>
<keyword evidence="1" id="KW-0732">Signal</keyword>
<sequence length="673" mass="74427">MKKVYHFFIFLLCGLSSYAQVDNNPYLTEYYTAENGSTLKDLKGHRLLTLKDTTYYIVDLQQHTSTAIPLGQLLGVAPYKVSNAQLTPSGAIFSVATEAGGLYEWRQGVLSLLDDRGFAVRTAGNYLAWVRSAPTPSTPSIVIRDSLYLKDLATQQVTLVEDSVASDIALSKEGMLLYDKVELNSTQITYAYQGGVKTIMTDGAGTPVNMERPKADNGKVLYTARSMAGTWLAFNDGTRVDTLAYLGEYEFPVIDDELSINGGYAAYVTRQDGEASAKSWTYVRDSIGNERLAFSEEGGRWDDYVQTSILGLSPNGDIMVRKDRLPTGMYYCPRVGNKRLITTSYDRVFFEEDTWFMSLRNVLYKMNPDTTLVMNVQPFDKSGFMGSSMQFSADDFIQHFSGPVSGPGQLGKVKISSQPRYGKLTVNGQVVYWERSNEITRDELNNMKYTPNPGIVGVDTLQWQGFNGVTYSYDTAVALHVYPVLDAQPLLRTLKTQYSTAGNPDTVLIVNYPPSRWHTEVKVLLDNTTLLPLTEKGAFVIDPAGLTPGVHQLQVSFSHPLDSISLTRSFTVTAPQPLMALSQQKMGPNGEEALHASPNPFDGQFTVAGLPAEGTFLLSLSDQQGRPVLIQRVVNQSRVVLTVDRNVGKGLYLLNIYDETTSQLVGTLKLLHL</sequence>
<reference evidence="2 3" key="2">
    <citation type="submission" date="2019-09" db="EMBL/GenBank/DDBJ databases">
        <authorList>
            <person name="Jin C."/>
        </authorList>
    </citation>
    <scope>NUCLEOTIDE SEQUENCE [LARGE SCALE GENOMIC DNA]</scope>
    <source>
        <strain evidence="2 3">BN140078</strain>
    </source>
</reference>
<protein>
    <submittedName>
        <fullName evidence="2">T9SS type A sorting domain-containing protein</fullName>
    </submittedName>
</protein>
<dbReference type="EMBL" id="VUOC01000004">
    <property type="protein sequence ID" value="KAA2239422.1"/>
    <property type="molecule type" value="Genomic_DNA"/>
</dbReference>
<dbReference type="AlphaFoldDB" id="A0A5B2VMA1"/>
<comment type="caution">
    <text evidence="2">The sequence shown here is derived from an EMBL/GenBank/DDBJ whole genome shotgun (WGS) entry which is preliminary data.</text>
</comment>
<evidence type="ECO:0000313" key="3">
    <source>
        <dbReference type="Proteomes" id="UP000324611"/>
    </source>
</evidence>
<keyword evidence="3" id="KW-1185">Reference proteome</keyword>
<dbReference type="Proteomes" id="UP000324611">
    <property type="component" value="Unassembled WGS sequence"/>
</dbReference>
<organism evidence="2 3">
    <name type="scientific">Chitinophaga agrisoli</name>
    <dbReference type="NCBI Taxonomy" id="2607653"/>
    <lineage>
        <taxon>Bacteria</taxon>
        <taxon>Pseudomonadati</taxon>
        <taxon>Bacteroidota</taxon>
        <taxon>Chitinophagia</taxon>
        <taxon>Chitinophagales</taxon>
        <taxon>Chitinophagaceae</taxon>
        <taxon>Chitinophaga</taxon>
    </lineage>
</organism>
<evidence type="ECO:0000313" key="2">
    <source>
        <dbReference type="EMBL" id="KAA2239422.1"/>
    </source>
</evidence>
<name>A0A5B2VMA1_9BACT</name>
<feature type="signal peptide" evidence="1">
    <location>
        <begin position="1"/>
        <end position="21"/>
    </location>
</feature>
<reference evidence="2 3" key="1">
    <citation type="submission" date="2019-09" db="EMBL/GenBank/DDBJ databases">
        <title>Chitinophaga ginsengihumi sp. nov., isolated from soil of ginseng rhizosphere.</title>
        <authorList>
            <person name="Lee J."/>
        </authorList>
    </citation>
    <scope>NUCLEOTIDE SEQUENCE [LARGE SCALE GENOMIC DNA]</scope>
    <source>
        <strain evidence="2 3">BN140078</strain>
    </source>
</reference>
<gene>
    <name evidence="2" type="ORF">F0L74_24785</name>
</gene>
<dbReference type="RefSeq" id="WP_149840601.1">
    <property type="nucleotide sequence ID" value="NZ_VUOC01000004.1"/>
</dbReference>
<feature type="chain" id="PRO_5022877241" evidence="1">
    <location>
        <begin position="22"/>
        <end position="673"/>
    </location>
</feature>
<evidence type="ECO:0000256" key="1">
    <source>
        <dbReference type="SAM" id="SignalP"/>
    </source>
</evidence>
<accession>A0A5B2VMA1</accession>